<evidence type="ECO:0000313" key="2">
    <source>
        <dbReference type="Proteomes" id="UP000683360"/>
    </source>
</evidence>
<dbReference type="Proteomes" id="UP000683360">
    <property type="component" value="Unassembled WGS sequence"/>
</dbReference>
<organism evidence="1 2">
    <name type="scientific">Mytilus edulis</name>
    <name type="common">Blue mussel</name>
    <dbReference type="NCBI Taxonomy" id="6550"/>
    <lineage>
        <taxon>Eukaryota</taxon>
        <taxon>Metazoa</taxon>
        <taxon>Spiralia</taxon>
        <taxon>Lophotrochozoa</taxon>
        <taxon>Mollusca</taxon>
        <taxon>Bivalvia</taxon>
        <taxon>Autobranchia</taxon>
        <taxon>Pteriomorphia</taxon>
        <taxon>Mytilida</taxon>
        <taxon>Mytiloidea</taxon>
        <taxon>Mytilidae</taxon>
        <taxon>Mytilinae</taxon>
        <taxon>Mytilus</taxon>
    </lineage>
</organism>
<sequence>MSDYICNWDDCEFEGQMNFAIRHIILTHAPPDKVPFFCKLCQFRTTNLTDFERHIATFRSNHLLETENVKHQDHIQTAGECYNVTWGNQPTTVPVLLEVNEDYIVYNEVVVQTTATQTDDKYEDHGNLKKQHNKEMNNLADYIVRLERKLSTKDQEIMQL</sequence>
<gene>
    <name evidence="1" type="ORF">MEDL_18733</name>
</gene>
<name>A0A8S3RBR5_MYTED</name>
<dbReference type="OrthoDB" id="10032537at2759"/>
<accession>A0A8S3RBR5</accession>
<dbReference type="AlphaFoldDB" id="A0A8S3RBR5"/>
<protein>
    <recommendedName>
        <fullName evidence="3">C2H2-type domain-containing protein</fullName>
    </recommendedName>
</protein>
<evidence type="ECO:0008006" key="3">
    <source>
        <dbReference type="Google" id="ProtNLM"/>
    </source>
</evidence>
<comment type="caution">
    <text evidence="1">The sequence shown here is derived from an EMBL/GenBank/DDBJ whole genome shotgun (WGS) entry which is preliminary data.</text>
</comment>
<dbReference type="EMBL" id="CAJPWZ010000942">
    <property type="protein sequence ID" value="CAG2204249.1"/>
    <property type="molecule type" value="Genomic_DNA"/>
</dbReference>
<reference evidence="1" key="1">
    <citation type="submission" date="2021-03" db="EMBL/GenBank/DDBJ databases">
        <authorList>
            <person name="Bekaert M."/>
        </authorList>
    </citation>
    <scope>NUCLEOTIDE SEQUENCE</scope>
</reference>
<proteinExistence type="predicted"/>
<keyword evidence="2" id="KW-1185">Reference proteome</keyword>
<evidence type="ECO:0000313" key="1">
    <source>
        <dbReference type="EMBL" id="CAG2204249.1"/>
    </source>
</evidence>